<dbReference type="Pfam" id="PF01844">
    <property type="entry name" value="HNH"/>
    <property type="match status" value="1"/>
</dbReference>
<dbReference type="KEGG" id="mmb:Mmol_2058"/>
<evidence type="ECO:0000259" key="1">
    <source>
        <dbReference type="Pfam" id="PF01844"/>
    </source>
</evidence>
<keyword evidence="2" id="KW-0378">Hydrolase</keyword>
<evidence type="ECO:0000313" key="2">
    <source>
        <dbReference type="EMBL" id="ACT48960.1"/>
    </source>
</evidence>
<dbReference type="EMBL" id="CP001672">
    <property type="protein sequence ID" value="ACT48960.1"/>
    <property type="molecule type" value="Genomic_DNA"/>
</dbReference>
<dbReference type="OrthoDB" id="9802901at2"/>
<dbReference type="GO" id="GO:0008270">
    <property type="term" value="F:zinc ion binding"/>
    <property type="evidence" value="ECO:0007669"/>
    <property type="project" value="InterPro"/>
</dbReference>
<gene>
    <name evidence="2" type="ordered locus">Mmol_2058</name>
</gene>
<feature type="domain" description="HNH" evidence="1">
    <location>
        <begin position="50"/>
        <end position="83"/>
    </location>
</feature>
<dbReference type="InterPro" id="IPR003615">
    <property type="entry name" value="HNH_nuc"/>
</dbReference>
<dbReference type="eggNOG" id="COG1403">
    <property type="taxonomic scope" value="Bacteria"/>
</dbReference>
<dbReference type="HOGENOM" id="CLU_145479_0_0_4"/>
<dbReference type="InterPro" id="IPR002711">
    <property type="entry name" value="HNH"/>
</dbReference>
<dbReference type="CDD" id="cd00085">
    <property type="entry name" value="HNHc"/>
    <property type="match status" value="1"/>
</dbReference>
<reference evidence="3" key="1">
    <citation type="submission" date="2009-07" db="EMBL/GenBank/DDBJ databases">
        <title>Complete sequence of Methylotenera mobilis JLW8.</title>
        <authorList>
            <consortium name="US DOE Joint Genome Institute"/>
            <person name="Lucas S."/>
            <person name="Copeland A."/>
            <person name="Lapidus A."/>
            <person name="Glavina del Rio T."/>
            <person name="Tice H."/>
            <person name="Bruce D."/>
            <person name="Goodwin L."/>
            <person name="Pitluck S."/>
            <person name="LaButti K.M."/>
            <person name="Clum A."/>
            <person name="Larimer F."/>
            <person name="Land M."/>
            <person name="Hauser L."/>
            <person name="Kyrpides N."/>
            <person name="Mikhailova N."/>
            <person name="Kayluzhnaya M."/>
            <person name="Chistoserdova L."/>
        </authorList>
    </citation>
    <scope>NUCLEOTIDE SEQUENCE [LARGE SCALE GENOMIC DNA]</scope>
    <source>
        <strain evidence="3">JLW8 / ATCC BAA-1282 / DSM 17540</strain>
    </source>
</reference>
<dbReference type="GO" id="GO:0003676">
    <property type="term" value="F:nucleic acid binding"/>
    <property type="evidence" value="ECO:0007669"/>
    <property type="project" value="InterPro"/>
</dbReference>
<keyword evidence="2" id="KW-0540">Nuclease</keyword>
<organism evidence="2 3">
    <name type="scientific">Methylotenera mobilis (strain JLW8 / ATCC BAA-1282 / DSM 17540)</name>
    <dbReference type="NCBI Taxonomy" id="583345"/>
    <lineage>
        <taxon>Bacteria</taxon>
        <taxon>Pseudomonadati</taxon>
        <taxon>Pseudomonadota</taxon>
        <taxon>Betaproteobacteria</taxon>
        <taxon>Nitrosomonadales</taxon>
        <taxon>Methylophilaceae</taxon>
        <taxon>Methylotenera</taxon>
    </lineage>
</organism>
<evidence type="ECO:0000313" key="3">
    <source>
        <dbReference type="Proteomes" id="UP000002742"/>
    </source>
</evidence>
<keyword evidence="3" id="KW-1185">Reference proteome</keyword>
<dbReference type="GO" id="GO:0004519">
    <property type="term" value="F:endonuclease activity"/>
    <property type="evidence" value="ECO:0007669"/>
    <property type="project" value="UniProtKB-KW"/>
</dbReference>
<proteinExistence type="predicted"/>
<name>C6WZ12_METML</name>
<protein>
    <submittedName>
        <fullName evidence="2">HNH endonuclease</fullName>
    </submittedName>
</protein>
<dbReference type="Gene3D" id="1.10.30.50">
    <property type="match status" value="1"/>
</dbReference>
<dbReference type="Proteomes" id="UP000002742">
    <property type="component" value="Chromosome"/>
</dbReference>
<keyword evidence="2" id="KW-0255">Endonuclease</keyword>
<dbReference type="RefSeq" id="WP_015832995.1">
    <property type="nucleotide sequence ID" value="NC_012968.1"/>
</dbReference>
<accession>C6WZ12</accession>
<sequence length="146" mass="16912">MPTTLIKSRLKAFNLQQGRCIYCELPMWSDDPESFAKKYKITTKQAKPFQCTAEHLEAKQDGGKDHESNIVAACHYCNQKRHQCKSPKDPVSYKHYVTNRLEKGKWNLCMMYRHSKRSRKIAISQSVLTSTGMHPFTSTPDRVRFG</sequence>
<reference evidence="2 3" key="2">
    <citation type="journal article" date="2011" name="J. Bacteriol.">
        <title>Genomes of three methylotrophs from a single niche uncover genetic and metabolic divergence of Methylophilaceae.</title>
        <authorList>
            <person name="Lapidus A."/>
            <person name="Clum A."/>
            <person name="Labutti K."/>
            <person name="Kaluzhnaya M.G."/>
            <person name="Lim S."/>
            <person name="Beck D.A."/>
            <person name="Glavina Del Rio T."/>
            <person name="Nolan M."/>
            <person name="Mavromatis K."/>
            <person name="Huntemann M."/>
            <person name="Lucas S."/>
            <person name="Lidstrom M.E."/>
            <person name="Ivanova N."/>
            <person name="Chistoserdova L."/>
        </authorList>
    </citation>
    <scope>NUCLEOTIDE SEQUENCE [LARGE SCALE GENOMIC DNA]</scope>
    <source>
        <strain evidence="3">JLW8 / ATCC BAA-1282 / DSM 17540</strain>
    </source>
</reference>
<dbReference type="AlphaFoldDB" id="C6WZ12"/>